<gene>
    <name evidence="2" type="ORF">EWM64_g3776</name>
</gene>
<reference evidence="2 3" key="1">
    <citation type="submission" date="2019-02" db="EMBL/GenBank/DDBJ databases">
        <title>Genome sequencing of the rare red list fungi Hericium alpestre (H. flagellum).</title>
        <authorList>
            <person name="Buettner E."/>
            <person name="Kellner H."/>
        </authorList>
    </citation>
    <scope>NUCLEOTIDE SEQUENCE [LARGE SCALE GENOMIC DNA]</scope>
    <source>
        <strain evidence="2 3">DSM 108284</strain>
    </source>
</reference>
<dbReference type="EMBL" id="SFCI01000369">
    <property type="protein sequence ID" value="TFY80238.1"/>
    <property type="molecule type" value="Genomic_DNA"/>
</dbReference>
<dbReference type="STRING" id="135208.A0A4Z0A3G5"/>
<name>A0A4Z0A3G5_9AGAM</name>
<dbReference type="Proteomes" id="UP000298061">
    <property type="component" value="Unassembled WGS sequence"/>
</dbReference>
<protein>
    <submittedName>
        <fullName evidence="2">Uncharacterized protein</fullName>
    </submittedName>
</protein>
<evidence type="ECO:0000313" key="2">
    <source>
        <dbReference type="EMBL" id="TFY80238.1"/>
    </source>
</evidence>
<dbReference type="AlphaFoldDB" id="A0A4Z0A3G5"/>
<feature type="compositionally biased region" description="Acidic residues" evidence="1">
    <location>
        <begin position="351"/>
        <end position="407"/>
    </location>
</feature>
<feature type="compositionally biased region" description="Acidic residues" evidence="1">
    <location>
        <begin position="314"/>
        <end position="331"/>
    </location>
</feature>
<evidence type="ECO:0000256" key="1">
    <source>
        <dbReference type="SAM" id="MobiDB-lite"/>
    </source>
</evidence>
<dbReference type="OrthoDB" id="2803005at2759"/>
<organism evidence="2 3">
    <name type="scientific">Hericium alpestre</name>
    <dbReference type="NCBI Taxonomy" id="135208"/>
    <lineage>
        <taxon>Eukaryota</taxon>
        <taxon>Fungi</taxon>
        <taxon>Dikarya</taxon>
        <taxon>Basidiomycota</taxon>
        <taxon>Agaricomycotina</taxon>
        <taxon>Agaricomycetes</taxon>
        <taxon>Russulales</taxon>
        <taxon>Hericiaceae</taxon>
        <taxon>Hericium</taxon>
    </lineage>
</organism>
<evidence type="ECO:0000313" key="3">
    <source>
        <dbReference type="Proteomes" id="UP000298061"/>
    </source>
</evidence>
<accession>A0A4Z0A3G5</accession>
<feature type="region of interest" description="Disordered" evidence="1">
    <location>
        <begin position="308"/>
        <end position="331"/>
    </location>
</feature>
<keyword evidence="3" id="KW-1185">Reference proteome</keyword>
<proteinExistence type="predicted"/>
<feature type="region of interest" description="Disordered" evidence="1">
    <location>
        <begin position="351"/>
        <end position="413"/>
    </location>
</feature>
<comment type="caution">
    <text evidence="2">The sequence shown here is derived from an EMBL/GenBank/DDBJ whole genome shotgun (WGS) entry which is preliminary data.</text>
</comment>
<sequence>MLATSGSSRSKSEAEELALSWYLDRLISFVEYDGEEKTAEAIVPAFFAQIPRCWLRTHPAYNFMLPEEMDIEVDEEAVDFALVLRSICSPGLRRPSRDGLLRVNLAHPAMVVGIKGPARWGSSDSPFFKYQSDTKQRDSLPRSMRDLCCAVQSSLHTHSIYWDYLQAPIDDLKTLPYPYQSRPEWLVVFGVVYDAAYIRIVAHIPYFVQNQVLKHLSFIVDSIPFTHGLDGALDRARAALALFSLRKHAFRLSNVDKLRRSEWHHRTILTQILSEEHEYLPYDNVEDPLGSNSYDSDNEDVKDGEVLEDHKIEEDGDESDDIEEDGDESDDDHYEALDMLFEGVYKAEADGGELDEGESEEGESEEGESEEEGSSEDESNEAESNEAESSEAESSEEESDEGESDPNDESKILGWDKPIEYEDKDPLHQDVNKATYQVTMNKDFRKKVKKCQDAYACKAMAEDMVASHEIMLVTAAAIANYGVLMLQLVHCEA</sequence>